<keyword evidence="3" id="KW-0732">Signal</keyword>
<gene>
    <name evidence="5" type="ORF">LCGC14_2950140</name>
</gene>
<feature type="non-terminal residue" evidence="5">
    <location>
        <position position="108"/>
    </location>
</feature>
<organism evidence="5">
    <name type="scientific">marine sediment metagenome</name>
    <dbReference type="NCBI Taxonomy" id="412755"/>
    <lineage>
        <taxon>unclassified sequences</taxon>
        <taxon>metagenomes</taxon>
        <taxon>ecological metagenomes</taxon>
    </lineage>
</organism>
<proteinExistence type="predicted"/>
<comment type="subcellular location">
    <subcellularLocation>
        <location evidence="1">Secreted</location>
    </subcellularLocation>
</comment>
<dbReference type="NCBIfam" id="NF033679">
    <property type="entry name" value="DNRLRE_dom"/>
    <property type="match status" value="1"/>
</dbReference>
<accession>A0A0F8Y2P3</accession>
<evidence type="ECO:0000256" key="1">
    <source>
        <dbReference type="ARBA" id="ARBA00004613"/>
    </source>
</evidence>
<evidence type="ECO:0000313" key="5">
    <source>
        <dbReference type="EMBL" id="KKK67830.1"/>
    </source>
</evidence>
<keyword evidence="2" id="KW-0964">Secreted</keyword>
<reference evidence="5" key="1">
    <citation type="journal article" date="2015" name="Nature">
        <title>Complex archaea that bridge the gap between prokaryotes and eukaryotes.</title>
        <authorList>
            <person name="Spang A."/>
            <person name="Saw J.H."/>
            <person name="Jorgensen S.L."/>
            <person name="Zaremba-Niedzwiedzka K."/>
            <person name="Martijn J."/>
            <person name="Lind A.E."/>
            <person name="van Eijk R."/>
            <person name="Schleper C."/>
            <person name="Guy L."/>
            <person name="Ettema T.J."/>
        </authorList>
    </citation>
    <scope>NUCLEOTIDE SEQUENCE</scope>
</reference>
<sequence>MFSSLDSTAANTVYQTGKLASGCIWSYYYNAVIGINVQTYLYAQSLVYFNLSPNAGKTIDSATLRLVVDYTGAGYYPLNWQLRAMYTAWSSTTVTWNVVVESSQYELG</sequence>
<protein>
    <recommendedName>
        <fullName evidence="4">Carbohydrate-binding module family 96 domain-containing protein</fullName>
    </recommendedName>
</protein>
<evidence type="ECO:0000256" key="3">
    <source>
        <dbReference type="ARBA" id="ARBA00022729"/>
    </source>
</evidence>
<name>A0A0F8Y2P3_9ZZZZ</name>
<feature type="domain" description="Carbohydrate-binding module family 96" evidence="4">
    <location>
        <begin position="43"/>
        <end position="97"/>
    </location>
</feature>
<dbReference type="Pfam" id="PF24517">
    <property type="entry name" value="CBM96"/>
    <property type="match status" value="1"/>
</dbReference>
<dbReference type="GO" id="GO:0005576">
    <property type="term" value="C:extracellular region"/>
    <property type="evidence" value="ECO:0007669"/>
    <property type="project" value="UniProtKB-SubCell"/>
</dbReference>
<dbReference type="AlphaFoldDB" id="A0A0F8Y2P3"/>
<dbReference type="InterPro" id="IPR055372">
    <property type="entry name" value="CBM96"/>
</dbReference>
<dbReference type="EMBL" id="LAZR01059417">
    <property type="protein sequence ID" value="KKK67830.1"/>
    <property type="molecule type" value="Genomic_DNA"/>
</dbReference>
<evidence type="ECO:0000256" key="2">
    <source>
        <dbReference type="ARBA" id="ARBA00022525"/>
    </source>
</evidence>
<evidence type="ECO:0000259" key="4">
    <source>
        <dbReference type="Pfam" id="PF24517"/>
    </source>
</evidence>
<comment type="caution">
    <text evidence="5">The sequence shown here is derived from an EMBL/GenBank/DDBJ whole genome shotgun (WGS) entry which is preliminary data.</text>
</comment>